<dbReference type="AlphaFoldDB" id="A0A1E5P7K1"/>
<evidence type="ECO:0000313" key="2">
    <source>
        <dbReference type="EMBL" id="OEJ25447.1"/>
    </source>
</evidence>
<evidence type="ECO:0000256" key="1">
    <source>
        <dbReference type="SAM" id="SignalP"/>
    </source>
</evidence>
<dbReference type="Proteomes" id="UP000095759">
    <property type="component" value="Unassembled WGS sequence"/>
</dbReference>
<keyword evidence="1" id="KW-0732">Signal</keyword>
<name>A0A1E5P7K1_9ACTN</name>
<dbReference type="RefSeq" id="WP_069932890.1">
    <property type="nucleotide sequence ID" value="NZ_MEHJ01000001.1"/>
</dbReference>
<comment type="caution">
    <text evidence="2">The sequence shown here is derived from an EMBL/GenBank/DDBJ whole genome shotgun (WGS) entry which is preliminary data.</text>
</comment>
<accession>A0A1E5P7K1</accession>
<feature type="signal peptide" evidence="1">
    <location>
        <begin position="1"/>
        <end position="23"/>
    </location>
</feature>
<dbReference type="Gene3D" id="2.60.40.2880">
    <property type="entry name" value="MmpS1-5, C-terminal soluble domain"/>
    <property type="match status" value="1"/>
</dbReference>
<sequence length="141" mass="14919">MNRFIRTAVCAAAVTGLAFGLGACSEATEAVKDEAAEQVDKSMDEKYEVTYEVTGKGVESIEFSGGKGTAMDPKMETVKKPTLPWKKTVTLRGIMPPAVSPISLTDTADLTCKVVYKGETIKEATGEKALLGCIAVSPIVK</sequence>
<evidence type="ECO:0000313" key="3">
    <source>
        <dbReference type="Proteomes" id="UP000095759"/>
    </source>
</evidence>
<keyword evidence="3" id="KW-1185">Reference proteome</keyword>
<proteinExistence type="predicted"/>
<organism evidence="2 3">
    <name type="scientific">Streptomyces agglomeratus</name>
    <dbReference type="NCBI Taxonomy" id="285458"/>
    <lineage>
        <taxon>Bacteria</taxon>
        <taxon>Bacillati</taxon>
        <taxon>Actinomycetota</taxon>
        <taxon>Actinomycetes</taxon>
        <taxon>Kitasatosporales</taxon>
        <taxon>Streptomycetaceae</taxon>
        <taxon>Streptomyces</taxon>
    </lineage>
</organism>
<dbReference type="PROSITE" id="PS51257">
    <property type="entry name" value="PROKAR_LIPOPROTEIN"/>
    <property type="match status" value="1"/>
</dbReference>
<dbReference type="EMBL" id="MEHJ01000001">
    <property type="protein sequence ID" value="OEJ25447.1"/>
    <property type="molecule type" value="Genomic_DNA"/>
</dbReference>
<evidence type="ECO:0008006" key="4">
    <source>
        <dbReference type="Google" id="ProtNLM"/>
    </source>
</evidence>
<dbReference type="InterPro" id="IPR038468">
    <property type="entry name" value="MmpS_C"/>
</dbReference>
<dbReference type="STRING" id="285458.BGM19_22740"/>
<reference evidence="2 3" key="1">
    <citation type="submission" date="2016-08" db="EMBL/GenBank/DDBJ databases">
        <title>Complete genome sequence of Streptomyces agglomeratus strain 6-3-2, a novel anti-MRSA actinomycete isolated from Wuli of Tebit, China.</title>
        <authorList>
            <person name="Chen X."/>
        </authorList>
    </citation>
    <scope>NUCLEOTIDE SEQUENCE [LARGE SCALE GENOMIC DNA]</scope>
    <source>
        <strain evidence="2 3">6-3-2</strain>
    </source>
</reference>
<gene>
    <name evidence="2" type="ORF">AS594_14070</name>
</gene>
<feature type="chain" id="PRO_5039449546" description="MmpS family membrane protein" evidence="1">
    <location>
        <begin position="24"/>
        <end position="141"/>
    </location>
</feature>
<protein>
    <recommendedName>
        <fullName evidence="4">MmpS family membrane protein</fullName>
    </recommendedName>
</protein>
<dbReference type="OrthoDB" id="4312835at2"/>